<keyword evidence="12" id="KW-1185">Reference proteome</keyword>
<dbReference type="GO" id="GO:0032541">
    <property type="term" value="C:cortical endoplasmic reticulum"/>
    <property type="evidence" value="ECO:0007669"/>
    <property type="project" value="TreeGrafter"/>
</dbReference>
<evidence type="ECO:0000256" key="10">
    <source>
        <dbReference type="RuleBase" id="RU368065"/>
    </source>
</evidence>
<feature type="transmembrane region" description="Helical" evidence="10">
    <location>
        <begin position="147"/>
        <end position="167"/>
    </location>
</feature>
<comment type="subcellular location">
    <subcellularLocation>
        <location evidence="1 10">Endoplasmic reticulum membrane</location>
        <topology evidence="1 10">Multi-pass membrane protein</topology>
    </subcellularLocation>
</comment>
<reference evidence="11 12" key="1">
    <citation type="journal article" date="2017" name="Mol. Plant">
        <title>The Genome of Medicinal Plant Macleaya cordata Provides New Insights into Benzylisoquinoline Alkaloids Metabolism.</title>
        <authorList>
            <person name="Liu X."/>
            <person name="Liu Y."/>
            <person name="Huang P."/>
            <person name="Ma Y."/>
            <person name="Qing Z."/>
            <person name="Tang Q."/>
            <person name="Cao H."/>
            <person name="Cheng P."/>
            <person name="Zheng Y."/>
            <person name="Yuan Z."/>
            <person name="Zhou Y."/>
            <person name="Liu J."/>
            <person name="Tang Z."/>
            <person name="Zhuo Y."/>
            <person name="Zhang Y."/>
            <person name="Yu L."/>
            <person name="Huang J."/>
            <person name="Yang P."/>
            <person name="Peng Q."/>
            <person name="Zhang J."/>
            <person name="Jiang W."/>
            <person name="Zhang Z."/>
            <person name="Lin K."/>
            <person name="Ro D.K."/>
            <person name="Chen X."/>
            <person name="Xiong X."/>
            <person name="Shang Y."/>
            <person name="Huang S."/>
            <person name="Zeng J."/>
        </authorList>
    </citation>
    <scope>NUCLEOTIDE SEQUENCE [LARGE SCALE GENOMIC DNA]</scope>
    <source>
        <strain evidence="12">cv. BLH2017</strain>
        <tissue evidence="11">Root</tissue>
    </source>
</reference>
<dbReference type="InParanoid" id="A0A200QQN1"/>
<comment type="similarity">
    <text evidence="2 10">Belongs to the ARV1 family.</text>
</comment>
<feature type="transmembrane region" description="Helical" evidence="10">
    <location>
        <begin position="173"/>
        <end position="192"/>
    </location>
</feature>
<dbReference type="Proteomes" id="UP000195402">
    <property type="component" value="Unassembled WGS sequence"/>
</dbReference>
<evidence type="ECO:0000256" key="1">
    <source>
        <dbReference type="ARBA" id="ARBA00004477"/>
    </source>
</evidence>
<keyword evidence="4 10" id="KW-0812">Transmembrane</keyword>
<dbReference type="Pfam" id="PF04161">
    <property type="entry name" value="Arv1"/>
    <property type="match status" value="1"/>
</dbReference>
<proteinExistence type="inferred from homology"/>
<comment type="function">
    <text evidence="10">Mediator of sterol homeostasis involved in sterol uptake, trafficking and distribution into membranes.</text>
</comment>
<dbReference type="GO" id="GO:0005789">
    <property type="term" value="C:endoplasmic reticulum membrane"/>
    <property type="evidence" value="ECO:0007669"/>
    <property type="project" value="UniProtKB-SubCell"/>
</dbReference>
<accession>A0A200QQN1</accession>
<keyword evidence="3 10" id="KW-0813">Transport</keyword>
<name>A0A200QQN1_MACCD</name>
<dbReference type="GO" id="GO:0097036">
    <property type="term" value="P:regulation of plasma membrane sterol distribution"/>
    <property type="evidence" value="ECO:0007669"/>
    <property type="project" value="UniProtKB-UniRule"/>
</dbReference>
<evidence type="ECO:0000256" key="5">
    <source>
        <dbReference type="ARBA" id="ARBA00022824"/>
    </source>
</evidence>
<dbReference type="EMBL" id="MVGT01001369">
    <property type="protein sequence ID" value="OVA12761.1"/>
    <property type="molecule type" value="Genomic_DNA"/>
</dbReference>
<evidence type="ECO:0000256" key="2">
    <source>
        <dbReference type="ARBA" id="ARBA00009187"/>
    </source>
</evidence>
<keyword evidence="7 10" id="KW-0445">Lipid transport</keyword>
<evidence type="ECO:0000256" key="8">
    <source>
        <dbReference type="ARBA" id="ARBA00023098"/>
    </source>
</evidence>
<dbReference type="FunCoup" id="A0A200QQN1">
    <property type="interactions" value="2549"/>
</dbReference>
<evidence type="ECO:0000256" key="6">
    <source>
        <dbReference type="ARBA" id="ARBA00022989"/>
    </source>
</evidence>
<evidence type="ECO:0000313" key="11">
    <source>
        <dbReference type="EMBL" id="OVA12761.1"/>
    </source>
</evidence>
<keyword evidence="10" id="KW-0746">Sphingolipid metabolism</keyword>
<comment type="caution">
    <text evidence="11">The sequence shown here is derived from an EMBL/GenBank/DDBJ whole genome shotgun (WGS) entry which is preliminary data.</text>
</comment>
<protein>
    <recommendedName>
        <fullName evidence="10">Protein ARV</fullName>
    </recommendedName>
</protein>
<keyword evidence="5 10" id="KW-0256">Endoplasmic reticulum</keyword>
<evidence type="ECO:0000256" key="4">
    <source>
        <dbReference type="ARBA" id="ARBA00022692"/>
    </source>
</evidence>
<dbReference type="AlphaFoldDB" id="A0A200QQN1"/>
<dbReference type="OrthoDB" id="2192830at2759"/>
<dbReference type="PANTHER" id="PTHR14467">
    <property type="entry name" value="ARV1"/>
    <property type="match status" value="1"/>
</dbReference>
<dbReference type="PANTHER" id="PTHR14467:SF0">
    <property type="entry name" value="PROTEIN ARV1"/>
    <property type="match status" value="1"/>
</dbReference>
<keyword evidence="6 10" id="KW-1133">Transmembrane helix</keyword>
<evidence type="ECO:0000256" key="7">
    <source>
        <dbReference type="ARBA" id="ARBA00023055"/>
    </source>
</evidence>
<evidence type="ECO:0000313" key="12">
    <source>
        <dbReference type="Proteomes" id="UP000195402"/>
    </source>
</evidence>
<keyword evidence="9 10" id="KW-0472">Membrane</keyword>
<dbReference type="OMA" id="KLYWKVS"/>
<comment type="function">
    <text evidence="10">Regulates also the sphingolipid metabolism.</text>
</comment>
<organism evidence="11 12">
    <name type="scientific">Macleaya cordata</name>
    <name type="common">Five-seeded plume-poppy</name>
    <name type="synonym">Bocconia cordata</name>
    <dbReference type="NCBI Taxonomy" id="56857"/>
    <lineage>
        <taxon>Eukaryota</taxon>
        <taxon>Viridiplantae</taxon>
        <taxon>Streptophyta</taxon>
        <taxon>Embryophyta</taxon>
        <taxon>Tracheophyta</taxon>
        <taxon>Spermatophyta</taxon>
        <taxon>Magnoliopsida</taxon>
        <taxon>Ranunculales</taxon>
        <taxon>Papaveraceae</taxon>
        <taxon>Papaveroideae</taxon>
        <taxon>Macleaya</taxon>
    </lineage>
</organism>
<evidence type="ECO:0000256" key="3">
    <source>
        <dbReference type="ARBA" id="ARBA00022448"/>
    </source>
</evidence>
<keyword evidence="8 10" id="KW-0443">Lipid metabolism</keyword>
<dbReference type="InterPro" id="IPR007290">
    <property type="entry name" value="Arv1"/>
</dbReference>
<dbReference type="GO" id="GO:0016125">
    <property type="term" value="P:sterol metabolic process"/>
    <property type="evidence" value="ECO:0007669"/>
    <property type="project" value="UniProtKB-UniRule"/>
</dbReference>
<dbReference type="STRING" id="56857.A0A200QQN1"/>
<dbReference type="GO" id="GO:0006665">
    <property type="term" value="P:sphingolipid metabolic process"/>
    <property type="evidence" value="ECO:0007669"/>
    <property type="project" value="UniProtKB-UniRule"/>
</dbReference>
<dbReference type="GO" id="GO:0005794">
    <property type="term" value="C:Golgi apparatus"/>
    <property type="evidence" value="ECO:0007669"/>
    <property type="project" value="TreeGrafter"/>
</dbReference>
<evidence type="ECO:0000256" key="9">
    <source>
        <dbReference type="ARBA" id="ARBA00023136"/>
    </source>
</evidence>
<comment type="caution">
    <text evidence="10">Lacks conserved residue(s) required for the propagation of feature annotation.</text>
</comment>
<dbReference type="GO" id="GO:0032366">
    <property type="term" value="P:intracellular sterol transport"/>
    <property type="evidence" value="ECO:0007669"/>
    <property type="project" value="UniProtKB-UniRule"/>
</dbReference>
<gene>
    <name evidence="11" type="ORF">BVC80_8541g22</name>
</gene>
<sequence length="226" mass="26259">MSELFRCIHCGCRIKMLFVQYSPGNIRLMKCENCKVISDEYIECEIMILLIDLILHKRKAYRHFLYNAPSLHPVAFQDFAFNRRLGSVAELFFFCLDMWKDVDGCPPRKLCFYLCSTSCNKNFADFAVSSHQTLLTIVHKPHRYKDLVLAIVVSSYFKIFLIAMMVWDFPSSVLFIIDILVLSSNAVALKVVTESRMTSRCIWVCLVAHAVKFSSCSTQWWNRGFF</sequence>